<dbReference type="PANTHER" id="PTHR38008">
    <property type="entry name" value="HEMOLYSIN-RELATED"/>
    <property type="match status" value="1"/>
</dbReference>
<dbReference type="InParanoid" id="A0A6G9IBC8"/>
<keyword evidence="4" id="KW-1185">Reference proteome</keyword>
<protein>
    <submittedName>
        <fullName evidence="3">DUF333 domain-containing protein</fullName>
    </submittedName>
</protein>
<name>A0A6G9IBC8_9GAMM</name>
<dbReference type="PANTHER" id="PTHR38008:SF2">
    <property type="entry name" value="HEMOLYSIN"/>
    <property type="match status" value="1"/>
</dbReference>
<dbReference type="RefSeq" id="WP_166916448.1">
    <property type="nucleotide sequence ID" value="NZ_CP050253.1"/>
</dbReference>
<dbReference type="InterPro" id="IPR005590">
    <property type="entry name" value="DUF333"/>
</dbReference>
<feature type="chain" id="PRO_5026010503" evidence="2">
    <location>
        <begin position="21"/>
        <end position="107"/>
    </location>
</feature>
<dbReference type="EMBL" id="CP050253">
    <property type="protein sequence ID" value="QIQ21536.1"/>
    <property type="molecule type" value="Genomic_DNA"/>
</dbReference>
<evidence type="ECO:0000313" key="4">
    <source>
        <dbReference type="Proteomes" id="UP000501168"/>
    </source>
</evidence>
<feature type="region of interest" description="Disordered" evidence="1">
    <location>
        <begin position="28"/>
        <end position="48"/>
    </location>
</feature>
<dbReference type="Proteomes" id="UP000501168">
    <property type="component" value="Chromosome"/>
</dbReference>
<sequence length="107" mass="11450">MKKYLALAALVLLLQGCAGANNHQTIDTGLAPAPTEKPTLPAKPTTSIDTGLAKAPIGLPNPADKYCLEVGGQVINKTTAEGVRSVCQLKDGTQKDAWEYYREQIKR</sequence>
<dbReference type="Pfam" id="PF03891">
    <property type="entry name" value="DUF333"/>
    <property type="match status" value="1"/>
</dbReference>
<accession>A0A6G9IBC8</accession>
<dbReference type="PROSITE" id="PS51257">
    <property type="entry name" value="PROKAR_LIPOPROTEIN"/>
    <property type="match status" value="1"/>
</dbReference>
<evidence type="ECO:0000313" key="3">
    <source>
        <dbReference type="EMBL" id="QIQ21536.1"/>
    </source>
</evidence>
<reference evidence="3 4" key="1">
    <citation type="submission" date="2020-03" db="EMBL/GenBank/DDBJ databases">
        <title>Complete genome sequence of Orbus sp. IPMB12 (BCRC 80908).</title>
        <authorList>
            <person name="Lo W.-S."/>
            <person name="Chang T.-H."/>
            <person name="Kuo C.-H."/>
        </authorList>
    </citation>
    <scope>NUCLEOTIDE SEQUENCE [LARGE SCALE GENOMIC DNA]</scope>
    <source>
        <strain evidence="3 4">IPMB12</strain>
    </source>
</reference>
<keyword evidence="2" id="KW-0732">Signal</keyword>
<organism evidence="3 4">
    <name type="scientific">Zophobihabitans entericus</name>
    <dbReference type="NCBI Taxonomy" id="1635327"/>
    <lineage>
        <taxon>Bacteria</taxon>
        <taxon>Pseudomonadati</taxon>
        <taxon>Pseudomonadota</taxon>
        <taxon>Gammaproteobacteria</taxon>
        <taxon>Orbales</taxon>
        <taxon>Orbaceae</taxon>
        <taxon>Zophobihabitans</taxon>
    </lineage>
</organism>
<feature type="signal peptide" evidence="2">
    <location>
        <begin position="1"/>
        <end position="20"/>
    </location>
</feature>
<gene>
    <name evidence="3" type="ORF">IPMB12_07470</name>
</gene>
<evidence type="ECO:0000256" key="2">
    <source>
        <dbReference type="SAM" id="SignalP"/>
    </source>
</evidence>
<proteinExistence type="predicted"/>
<dbReference type="KEGG" id="orb:IPMB12_07470"/>
<dbReference type="AlphaFoldDB" id="A0A6G9IBC8"/>
<evidence type="ECO:0000256" key="1">
    <source>
        <dbReference type="SAM" id="MobiDB-lite"/>
    </source>
</evidence>